<dbReference type="PANTHER" id="PTHR10559">
    <property type="entry name" value="TRANSCOBALAMIN-1/GASTRIC INTRINSIC FACTOR"/>
    <property type="match status" value="1"/>
</dbReference>
<keyword evidence="7" id="KW-1185">Reference proteome</keyword>
<evidence type="ECO:0000256" key="5">
    <source>
        <dbReference type="PIRSR" id="PIRSR602157-2"/>
    </source>
</evidence>
<reference evidence="6 7" key="1">
    <citation type="submission" date="2017-03" db="EMBL/GenBank/DDBJ databases">
        <title>Genome of the blue death feigning beetle - Asbolus verrucosus.</title>
        <authorList>
            <person name="Rider S.D."/>
        </authorList>
    </citation>
    <scope>NUCLEOTIDE SEQUENCE [LARGE SCALE GENOMIC DNA]</scope>
    <source>
        <strain evidence="6">Butters</strain>
        <tissue evidence="6">Head and leg muscle</tissue>
    </source>
</reference>
<dbReference type="GO" id="GO:0031419">
    <property type="term" value="F:cobalamin binding"/>
    <property type="evidence" value="ECO:0007669"/>
    <property type="project" value="InterPro"/>
</dbReference>
<protein>
    <submittedName>
        <fullName evidence="6">Uncharacterized protein</fullName>
    </submittedName>
</protein>
<comment type="caution">
    <text evidence="6">The sequence shown here is derived from an EMBL/GenBank/DDBJ whole genome shotgun (WGS) entry which is preliminary data.</text>
</comment>
<name>A0A482W3E7_ASBVE</name>
<sequence>TTDSLRTTSENPEHETAIQKALNWLVTQREGNWGWRNDTPKALTAIQLASYDDAAPLPNQVEMQLSVKQLEVEIVVLLWRHHEIPITPPKLAQYSLALSALCHDPRQFHGHDLIGTLQHHEAVHDLEFAYATLAACSSRAHVRKKQIRRLLDIANTAKDHNIGNTVAMTILALRCIVKDHRHRNLQHSLRRPSISLARQQQPDGGFGNLYNTALTMQVIEIDGLTKSLSIHGNDSEIRNVTVTYTLWVGSNVTENCTISITAPRNTSFYSVMQMAMDLDPHFTFEASEWPNGHYVHTLAGYKEEPMGYHYWLLYRLPEVPDPSAPPANQLVAPVGKILRVVTDKERNEIKISGVDDLLIEEGDHYLFWYKKL</sequence>
<feature type="binding site" evidence="4">
    <location>
        <position position="208"/>
    </location>
    <ligand>
        <name>cyanocob(III)alamin</name>
        <dbReference type="ChEBI" id="CHEBI:17439"/>
    </ligand>
</feature>
<evidence type="ECO:0000256" key="4">
    <source>
        <dbReference type="PIRSR" id="PIRSR602157-1"/>
    </source>
</evidence>
<evidence type="ECO:0000256" key="3">
    <source>
        <dbReference type="ARBA" id="ARBA00022729"/>
    </source>
</evidence>
<dbReference type="GO" id="GO:0015889">
    <property type="term" value="P:cobalamin transport"/>
    <property type="evidence" value="ECO:0007669"/>
    <property type="project" value="InterPro"/>
</dbReference>
<dbReference type="Gene3D" id="1.50.10.20">
    <property type="match status" value="1"/>
</dbReference>
<dbReference type="Gene3D" id="2.170.130.30">
    <property type="match status" value="1"/>
</dbReference>
<dbReference type="OrthoDB" id="6343110at2759"/>
<keyword evidence="3" id="KW-0732">Signal</keyword>
<feature type="disulfide bond" evidence="5">
    <location>
        <begin position="136"/>
        <end position="175"/>
    </location>
</feature>
<dbReference type="InterPro" id="IPR008930">
    <property type="entry name" value="Terpenoid_cyclase/PrenylTrfase"/>
</dbReference>
<gene>
    <name evidence="6" type="ORF">BDFB_005981</name>
</gene>
<dbReference type="SUPFAM" id="SSF48239">
    <property type="entry name" value="Terpenoid cyclases/Protein prenyltransferases"/>
    <property type="match status" value="1"/>
</dbReference>
<dbReference type="Pfam" id="PF01122">
    <property type="entry name" value="Cobalamin_bind"/>
    <property type="match status" value="1"/>
</dbReference>
<dbReference type="InterPro" id="IPR051588">
    <property type="entry name" value="Cobalamin_Transport"/>
</dbReference>
<keyword evidence="2" id="KW-0964">Secreted</keyword>
<dbReference type="GO" id="GO:0005615">
    <property type="term" value="C:extracellular space"/>
    <property type="evidence" value="ECO:0007669"/>
    <property type="project" value="TreeGrafter"/>
</dbReference>
<keyword evidence="4" id="KW-0170">Cobalt</keyword>
<dbReference type="InterPro" id="IPR002157">
    <property type="entry name" value="Cbl-bd_prot"/>
</dbReference>
<feature type="non-terminal residue" evidence="6">
    <location>
        <position position="1"/>
    </location>
</feature>
<evidence type="ECO:0000256" key="1">
    <source>
        <dbReference type="ARBA" id="ARBA00004613"/>
    </source>
</evidence>
<accession>A0A482W3E7</accession>
<dbReference type="AlphaFoldDB" id="A0A482W3E7"/>
<dbReference type="STRING" id="1661398.A0A482W3E7"/>
<keyword evidence="5" id="KW-1015">Disulfide bond</keyword>
<organism evidence="6 7">
    <name type="scientific">Asbolus verrucosus</name>
    <name type="common">Desert ironclad beetle</name>
    <dbReference type="NCBI Taxonomy" id="1661398"/>
    <lineage>
        <taxon>Eukaryota</taxon>
        <taxon>Metazoa</taxon>
        <taxon>Ecdysozoa</taxon>
        <taxon>Arthropoda</taxon>
        <taxon>Hexapoda</taxon>
        <taxon>Insecta</taxon>
        <taxon>Pterygota</taxon>
        <taxon>Neoptera</taxon>
        <taxon>Endopterygota</taxon>
        <taxon>Coleoptera</taxon>
        <taxon>Polyphaga</taxon>
        <taxon>Cucujiformia</taxon>
        <taxon>Tenebrionidae</taxon>
        <taxon>Pimeliinae</taxon>
        <taxon>Asbolus</taxon>
    </lineage>
</organism>
<dbReference type="Proteomes" id="UP000292052">
    <property type="component" value="Unassembled WGS sequence"/>
</dbReference>
<dbReference type="PANTHER" id="PTHR10559:SF18">
    <property type="entry name" value="TRANSCOBALAMIN II"/>
    <property type="match status" value="1"/>
</dbReference>
<evidence type="ECO:0000313" key="6">
    <source>
        <dbReference type="EMBL" id="RZC39671.1"/>
    </source>
</evidence>
<comment type="subcellular location">
    <subcellularLocation>
        <location evidence="1">Secreted</location>
    </subcellularLocation>
</comment>
<dbReference type="EMBL" id="QDEB01032200">
    <property type="protein sequence ID" value="RZC39671.1"/>
    <property type="molecule type" value="Genomic_DNA"/>
</dbReference>
<proteinExistence type="predicted"/>
<evidence type="ECO:0000313" key="7">
    <source>
        <dbReference type="Proteomes" id="UP000292052"/>
    </source>
</evidence>
<evidence type="ECO:0000256" key="2">
    <source>
        <dbReference type="ARBA" id="ARBA00022525"/>
    </source>
</evidence>